<dbReference type="PANTHER" id="PTHR46250:SF15">
    <property type="entry name" value="OS01G0523800 PROTEIN"/>
    <property type="match status" value="1"/>
</dbReference>
<dbReference type="EMBL" id="BMAC01000390">
    <property type="protein sequence ID" value="GFP95474.1"/>
    <property type="molecule type" value="Genomic_DNA"/>
</dbReference>
<evidence type="ECO:0000313" key="3">
    <source>
        <dbReference type="EMBL" id="GFP95474.1"/>
    </source>
</evidence>
<proteinExistence type="predicted"/>
<organism evidence="3 4">
    <name type="scientific">Phtheirospermum japonicum</name>
    <dbReference type="NCBI Taxonomy" id="374723"/>
    <lineage>
        <taxon>Eukaryota</taxon>
        <taxon>Viridiplantae</taxon>
        <taxon>Streptophyta</taxon>
        <taxon>Embryophyta</taxon>
        <taxon>Tracheophyta</taxon>
        <taxon>Spermatophyta</taxon>
        <taxon>Magnoliopsida</taxon>
        <taxon>eudicotyledons</taxon>
        <taxon>Gunneridae</taxon>
        <taxon>Pentapetalae</taxon>
        <taxon>asterids</taxon>
        <taxon>lamiids</taxon>
        <taxon>Lamiales</taxon>
        <taxon>Orobanchaceae</taxon>
        <taxon>Orobanchaceae incertae sedis</taxon>
        <taxon>Phtheirospermum</taxon>
    </lineage>
</organism>
<feature type="region of interest" description="Disordered" evidence="1">
    <location>
        <begin position="165"/>
        <end position="195"/>
    </location>
</feature>
<comment type="caution">
    <text evidence="3">The sequence shown here is derived from an EMBL/GenBank/DDBJ whole genome shotgun (WGS) entry which is preliminary data.</text>
</comment>
<keyword evidence="4" id="KW-1185">Reference proteome</keyword>
<dbReference type="Proteomes" id="UP000653305">
    <property type="component" value="Unassembled WGS sequence"/>
</dbReference>
<dbReference type="Pfam" id="PF12776">
    <property type="entry name" value="Myb_DNA-bind_3"/>
    <property type="match status" value="1"/>
</dbReference>
<protein>
    <recommendedName>
        <fullName evidence="2">Myb/SANT-like domain-containing protein</fullName>
    </recommendedName>
</protein>
<gene>
    <name evidence="3" type="ORF">PHJA_001691700</name>
</gene>
<dbReference type="AlphaFoldDB" id="A0A830CGF8"/>
<evidence type="ECO:0000256" key="1">
    <source>
        <dbReference type="SAM" id="MobiDB-lite"/>
    </source>
</evidence>
<dbReference type="PANTHER" id="PTHR46250">
    <property type="entry name" value="MYB/SANT-LIKE DNA-BINDING DOMAIN PROTEIN-RELATED"/>
    <property type="match status" value="1"/>
</dbReference>
<name>A0A830CGF8_9LAMI</name>
<sequence length="195" mass="22290">MESSASITKTSLGRSSRRAWSFEEDSVLVDGVKDLLLRGWKPDNDFKSGYAMILEKHMKQHFPGTDIKAKSHITSKIHIWKNNYASLSMKQGHLGFGWNYTSNTITVDKEELWSDYIKFDPNAKIMRCKTWPFFKDWIDIFGKDRATIENAQGFDDVVNWVLRDPKPHEGMNTPEQGIEQESAGFGIDDQSGTHG</sequence>
<evidence type="ECO:0000259" key="2">
    <source>
        <dbReference type="Pfam" id="PF12776"/>
    </source>
</evidence>
<reference evidence="3" key="1">
    <citation type="submission" date="2020-07" db="EMBL/GenBank/DDBJ databases">
        <title>Ethylene signaling mediates host invasion by parasitic plants.</title>
        <authorList>
            <person name="Yoshida S."/>
        </authorList>
    </citation>
    <scope>NUCLEOTIDE SEQUENCE</scope>
    <source>
        <strain evidence="3">Okayama</strain>
    </source>
</reference>
<dbReference type="InterPro" id="IPR024752">
    <property type="entry name" value="Myb/SANT-like_dom"/>
</dbReference>
<dbReference type="OrthoDB" id="1301881at2759"/>
<accession>A0A830CGF8</accession>
<evidence type="ECO:0000313" key="4">
    <source>
        <dbReference type="Proteomes" id="UP000653305"/>
    </source>
</evidence>
<feature type="domain" description="Myb/SANT-like" evidence="2">
    <location>
        <begin position="20"/>
        <end position="116"/>
    </location>
</feature>